<evidence type="ECO:0000313" key="3">
    <source>
        <dbReference type="EMBL" id="VTJ83745.1"/>
    </source>
</evidence>
<dbReference type="InterPro" id="IPR002919">
    <property type="entry name" value="TIL_dom"/>
</dbReference>
<dbReference type="Pfam" id="PF01826">
    <property type="entry name" value="TIL"/>
    <property type="match status" value="1"/>
</dbReference>
<evidence type="ECO:0000259" key="1">
    <source>
        <dbReference type="Pfam" id="PF01826"/>
    </source>
</evidence>
<dbReference type="Gene3D" id="2.10.25.10">
    <property type="entry name" value="Laminin"/>
    <property type="match status" value="1"/>
</dbReference>
<reference evidence="2" key="2">
    <citation type="submission" date="2020-08" db="EMBL/GenBank/DDBJ databases">
        <authorList>
            <person name="Shumante A."/>
            <person name="Zimin A.V."/>
            <person name="Puiu D."/>
            <person name="Salzberg S.L."/>
        </authorList>
    </citation>
    <scope>NUCLEOTIDE SEQUENCE</scope>
    <source>
        <strain evidence="2">WC2-LM</strain>
        <tissue evidence="2">Liver</tissue>
    </source>
</reference>
<sequence>MVFRSAEQCHQDGGPCPQLCLAQDSGVECTGFCTPSCTCPPGLFLHNASCLPRSQCPCQLHGKLYAPGAVARLDSCNNCRSCDVGIRRRFRAGTAPPAAFGGAECQGPNMEAEFCSLRPCRSPGGEWGPWASCSVPCGGGYRNRTRGSGPQVLMVFSTCNLQPCAASMTTQPYREPSQCPSQVGSPGKMKCSRLSCQFLCLQGQSLVCVPGVSCGWIVPRALPPVQNSVLRERPSRPATLAATAHTGCTCWWVPPAWSQLGPPWGLGTLG</sequence>
<dbReference type="Proteomes" id="UP000662637">
    <property type="component" value="Unassembled WGS sequence"/>
</dbReference>
<dbReference type="SUPFAM" id="SSF57567">
    <property type="entry name" value="Serine protease inhibitors"/>
    <property type="match status" value="1"/>
</dbReference>
<dbReference type="EMBL" id="CABDUW010001755">
    <property type="protein sequence ID" value="VTJ83745.1"/>
    <property type="molecule type" value="Genomic_DNA"/>
</dbReference>
<dbReference type="SUPFAM" id="SSF82895">
    <property type="entry name" value="TSP-1 type 1 repeat"/>
    <property type="match status" value="2"/>
</dbReference>
<proteinExistence type="predicted"/>
<accession>A0A5E4CPN7</accession>
<evidence type="ECO:0000313" key="4">
    <source>
        <dbReference type="Proteomes" id="UP000335636"/>
    </source>
</evidence>
<dbReference type="SMART" id="SM00209">
    <property type="entry name" value="TSP1"/>
    <property type="match status" value="2"/>
</dbReference>
<protein>
    <recommendedName>
        <fullName evidence="1">TIL domain-containing protein</fullName>
    </recommendedName>
</protein>
<feature type="domain" description="TIL" evidence="1">
    <location>
        <begin position="8"/>
        <end position="56"/>
    </location>
</feature>
<keyword evidence="4" id="KW-1185">Reference proteome</keyword>
<dbReference type="InterPro" id="IPR036084">
    <property type="entry name" value="Ser_inhib-like_sf"/>
</dbReference>
<dbReference type="AlphaFoldDB" id="A0A5E4CPN7"/>
<dbReference type="Proteomes" id="UP000335636">
    <property type="component" value="Unassembled WGS sequence"/>
</dbReference>
<gene>
    <name evidence="2" type="ORF">GHT09_005843</name>
    <name evidence="3" type="ORF">MONAX_5E016008</name>
</gene>
<dbReference type="InterPro" id="IPR036383">
    <property type="entry name" value="TSP1_rpt_sf"/>
</dbReference>
<dbReference type="EMBL" id="WJEC01000510">
    <property type="protein sequence ID" value="KAF7482824.1"/>
    <property type="molecule type" value="Genomic_DNA"/>
</dbReference>
<reference evidence="3 4" key="1">
    <citation type="submission" date="2019-04" db="EMBL/GenBank/DDBJ databases">
        <authorList>
            <person name="Alioto T."/>
            <person name="Alioto T."/>
        </authorList>
    </citation>
    <scope>NUCLEOTIDE SEQUENCE [LARGE SCALE GENOMIC DNA]</scope>
</reference>
<evidence type="ECO:0000313" key="2">
    <source>
        <dbReference type="EMBL" id="KAF7482824.1"/>
    </source>
</evidence>
<dbReference type="Pfam" id="PF00090">
    <property type="entry name" value="TSP_1"/>
    <property type="match status" value="2"/>
</dbReference>
<organism evidence="3 4">
    <name type="scientific">Marmota monax</name>
    <name type="common">Woodchuck</name>
    <dbReference type="NCBI Taxonomy" id="9995"/>
    <lineage>
        <taxon>Eukaryota</taxon>
        <taxon>Metazoa</taxon>
        <taxon>Chordata</taxon>
        <taxon>Craniata</taxon>
        <taxon>Vertebrata</taxon>
        <taxon>Euteleostomi</taxon>
        <taxon>Mammalia</taxon>
        <taxon>Eutheria</taxon>
        <taxon>Euarchontoglires</taxon>
        <taxon>Glires</taxon>
        <taxon>Rodentia</taxon>
        <taxon>Sciuromorpha</taxon>
        <taxon>Sciuridae</taxon>
        <taxon>Xerinae</taxon>
        <taxon>Marmotini</taxon>
        <taxon>Marmota</taxon>
    </lineage>
</organism>
<dbReference type="PROSITE" id="PS50092">
    <property type="entry name" value="TSP1"/>
    <property type="match status" value="2"/>
</dbReference>
<name>A0A5E4CPN7_MARMO</name>
<dbReference type="InterPro" id="IPR000884">
    <property type="entry name" value="TSP1_rpt"/>
</dbReference>
<dbReference type="Gene3D" id="2.20.100.10">
    <property type="entry name" value="Thrombospondin type-1 (TSP1) repeat"/>
    <property type="match status" value="2"/>
</dbReference>